<gene>
    <name evidence="2" type="primary">Piso0_005202</name>
    <name evidence="2" type="ORF">GNLVRS01_PISO0M09714g</name>
</gene>
<dbReference type="InterPro" id="IPR029005">
    <property type="entry name" value="LIM-bd/SEUSS"/>
</dbReference>
<accession>G8Y4H2</accession>
<protein>
    <submittedName>
        <fullName evidence="2">Piso0_005202 protein</fullName>
    </submittedName>
</protein>
<dbReference type="eggNOG" id="ENOG502R4RR">
    <property type="taxonomic scope" value="Eukaryota"/>
</dbReference>
<dbReference type="Pfam" id="PF01803">
    <property type="entry name" value="LIM_bind"/>
    <property type="match status" value="1"/>
</dbReference>
<feature type="compositionally biased region" description="Low complexity" evidence="1">
    <location>
        <begin position="24"/>
        <end position="41"/>
    </location>
</feature>
<feature type="compositionally biased region" description="Polar residues" evidence="1">
    <location>
        <begin position="224"/>
        <end position="233"/>
    </location>
</feature>
<evidence type="ECO:0000313" key="3">
    <source>
        <dbReference type="Proteomes" id="UP000005222"/>
    </source>
</evidence>
<feature type="region of interest" description="Disordered" evidence="1">
    <location>
        <begin position="136"/>
        <end position="233"/>
    </location>
</feature>
<sequence length="590" mass="64618">MNNNPNQVITSMMQNQHMTNPLVQQHGQGQQQNPQPGFSQNTKQTPQQMMAQNPSMIPFAQHQLSVPNNGHMNGQINGSVNGQVNGIPSQLAAQSVMQNQNQPPQQHRTIQQRAGMPRSATIQQVNTINGQAHMSDISHADPAFPGPNSAPVPGTNGQSSIQSQSQAHSHQLQQGIQPQMQPHISPQGLQQNQKINGPMSTNITPVIPQQQQPTPQSQPRMASAFQQNASMQRSVPMSMRVQSLSPMQKPLAGGGSQFVRGQEQEELNAKIFKRNLGNAGLFRIINLIDMISNESINNLSKIEYWQNIVSIYASPSCVLKLTTPPVPTMEGINPNMNNLTSFALDKGPTGAPKQYELAGISIPRLAVALLQANDTTNFTIALPGLKFQVMNNGSIFLLSKLALQFTYMDGSIAHINGACRMLLNGDFRIEWIDCRCMDYKATVSMEGLEKQWGNLFLSHSLGQPDDMMNRLRERLVATRLAKSSGFSPDVMRLVQVGDIFSHLRALIGFSATNNLSSPLKATELFSSTILQQPNAANSTTVKNTSLKSPYIASSDNVRTFNRKRASSSAQSNGESPLGFENGNLKTQRKK</sequence>
<dbReference type="STRING" id="559304.G8Y4H2"/>
<name>G8Y4H2_PICSO</name>
<evidence type="ECO:0000313" key="2">
    <source>
        <dbReference type="EMBL" id="CCE85590.1"/>
    </source>
</evidence>
<organism evidence="2 3">
    <name type="scientific">Pichia sorbitophila (strain ATCC MYA-4447 / BCRC 22081 / CBS 7064 / NBRC 10061 / NRRL Y-12695)</name>
    <name type="common">Hybrid yeast</name>
    <dbReference type="NCBI Taxonomy" id="559304"/>
    <lineage>
        <taxon>Eukaryota</taxon>
        <taxon>Fungi</taxon>
        <taxon>Dikarya</taxon>
        <taxon>Ascomycota</taxon>
        <taxon>Saccharomycotina</taxon>
        <taxon>Pichiomycetes</taxon>
        <taxon>Debaryomycetaceae</taxon>
        <taxon>Millerozyma</taxon>
    </lineage>
</organism>
<feature type="compositionally biased region" description="Polar residues" evidence="1">
    <location>
        <begin position="182"/>
        <end position="204"/>
    </location>
</feature>
<dbReference type="AlphaFoldDB" id="G8Y4H2"/>
<dbReference type="EMBL" id="FO082047">
    <property type="protein sequence ID" value="CCE85590.1"/>
    <property type="molecule type" value="Genomic_DNA"/>
</dbReference>
<feature type="compositionally biased region" description="Low complexity" evidence="1">
    <location>
        <begin position="208"/>
        <end position="219"/>
    </location>
</feature>
<dbReference type="Proteomes" id="UP000005222">
    <property type="component" value="Chromosome M"/>
</dbReference>
<proteinExistence type="predicted"/>
<dbReference type="InParanoid" id="G8Y4H2"/>
<dbReference type="OMA" id="HNSAQNT"/>
<dbReference type="OrthoDB" id="774557at2759"/>
<feature type="region of interest" description="Disordered" evidence="1">
    <location>
        <begin position="24"/>
        <end position="47"/>
    </location>
</feature>
<dbReference type="FunCoup" id="G8Y4H2">
    <property type="interactions" value="15"/>
</dbReference>
<reference evidence="2 3" key="1">
    <citation type="journal article" date="2012" name="G3 (Bethesda)">
        <title>Pichia sorbitophila, an interspecies yeast hybrid reveals early steps of genome resolution following polyploidization.</title>
        <authorList>
            <person name="Leh Louis V."/>
            <person name="Despons L."/>
            <person name="Friedrich A."/>
            <person name="Martin T."/>
            <person name="Durrens P."/>
            <person name="Casaregola S."/>
            <person name="Neuveglise C."/>
            <person name="Fairhead C."/>
            <person name="Marck C."/>
            <person name="Cruz J.A."/>
            <person name="Straub M.L."/>
            <person name="Kugler V."/>
            <person name="Sacerdot C."/>
            <person name="Uzunov Z."/>
            <person name="Thierry A."/>
            <person name="Weiss S."/>
            <person name="Bleykasten C."/>
            <person name="De Montigny J."/>
            <person name="Jacques N."/>
            <person name="Jung P."/>
            <person name="Lemaire M."/>
            <person name="Mallet S."/>
            <person name="Morel G."/>
            <person name="Richard G.F."/>
            <person name="Sarkar A."/>
            <person name="Savel G."/>
            <person name="Schacherer J."/>
            <person name="Seret M.L."/>
            <person name="Talla E."/>
            <person name="Samson G."/>
            <person name="Jubin C."/>
            <person name="Poulain J."/>
            <person name="Vacherie B."/>
            <person name="Barbe V."/>
            <person name="Pelletier E."/>
            <person name="Sherman D.J."/>
            <person name="Westhof E."/>
            <person name="Weissenbach J."/>
            <person name="Baret P.V."/>
            <person name="Wincker P."/>
            <person name="Gaillardin C."/>
            <person name="Dujon B."/>
            <person name="Souciet J.L."/>
        </authorList>
    </citation>
    <scope>NUCLEOTIDE SEQUENCE [LARGE SCALE GENOMIC DNA]</scope>
    <source>
        <strain evidence="3">ATCC MYA-4447 / BCRC 22081 / CBS 7064 / NBRC 10061 / NRRL Y-12695</strain>
    </source>
</reference>
<dbReference type="HOGENOM" id="CLU_460869_0_0_1"/>
<feature type="compositionally biased region" description="Low complexity" evidence="1">
    <location>
        <begin position="158"/>
        <end position="181"/>
    </location>
</feature>
<keyword evidence="3" id="KW-1185">Reference proteome</keyword>
<feature type="region of interest" description="Disordered" evidence="1">
    <location>
        <begin position="561"/>
        <end position="590"/>
    </location>
</feature>
<evidence type="ECO:0000256" key="1">
    <source>
        <dbReference type="SAM" id="MobiDB-lite"/>
    </source>
</evidence>